<dbReference type="PANTHER" id="PTHR47506">
    <property type="entry name" value="TRANSCRIPTIONAL REGULATORY PROTEIN"/>
    <property type="match status" value="1"/>
</dbReference>
<evidence type="ECO:0000259" key="5">
    <source>
        <dbReference type="PROSITE" id="PS50977"/>
    </source>
</evidence>
<sequence length="190" mass="21772">MARPQKFNEQQILSKAMVYFWRHGFSASSIHELLEEMGISRGTLYNSIGDKDALFMRCVECFQHRVDQLFQLTLFNQQFPPVQRVEQFIRLSFAENSELPVGCLLVNSLCEDDRALSQIKPIVTATLDKMEEGFKTVFEALQINADTAESYASMMATQVKGARVRQREGASNPQLIQELLRLFELLTQTK</sequence>
<evidence type="ECO:0000256" key="2">
    <source>
        <dbReference type="ARBA" id="ARBA00023125"/>
    </source>
</evidence>
<dbReference type="GO" id="GO:0003677">
    <property type="term" value="F:DNA binding"/>
    <property type="evidence" value="ECO:0007669"/>
    <property type="project" value="UniProtKB-UniRule"/>
</dbReference>
<dbReference type="EMBL" id="BSNM01000003">
    <property type="protein sequence ID" value="GLQ30154.1"/>
    <property type="molecule type" value="Genomic_DNA"/>
</dbReference>
<dbReference type="InterPro" id="IPR036271">
    <property type="entry name" value="Tet_transcr_reg_TetR-rel_C_sf"/>
</dbReference>
<dbReference type="SUPFAM" id="SSF48498">
    <property type="entry name" value="Tetracyclin repressor-like, C-terminal domain"/>
    <property type="match status" value="1"/>
</dbReference>
<dbReference type="PANTHER" id="PTHR47506:SF1">
    <property type="entry name" value="HTH-TYPE TRANSCRIPTIONAL REGULATOR YJDC"/>
    <property type="match status" value="1"/>
</dbReference>
<feature type="DNA-binding region" description="H-T-H motif" evidence="4">
    <location>
        <begin position="29"/>
        <end position="48"/>
    </location>
</feature>
<evidence type="ECO:0000313" key="7">
    <source>
        <dbReference type="Proteomes" id="UP001161389"/>
    </source>
</evidence>
<reference evidence="6" key="2">
    <citation type="submission" date="2023-01" db="EMBL/GenBank/DDBJ databases">
        <title>Draft genome sequence of Litoribrevibacter albus strain NBRC 110071.</title>
        <authorList>
            <person name="Sun Q."/>
            <person name="Mori K."/>
        </authorList>
    </citation>
    <scope>NUCLEOTIDE SEQUENCE</scope>
    <source>
        <strain evidence="6">NBRC 110071</strain>
    </source>
</reference>
<dbReference type="PROSITE" id="PS50977">
    <property type="entry name" value="HTH_TETR_2"/>
    <property type="match status" value="1"/>
</dbReference>
<evidence type="ECO:0000256" key="1">
    <source>
        <dbReference type="ARBA" id="ARBA00023015"/>
    </source>
</evidence>
<dbReference type="Gene3D" id="1.10.357.10">
    <property type="entry name" value="Tetracycline Repressor, domain 2"/>
    <property type="match status" value="1"/>
</dbReference>
<evidence type="ECO:0000256" key="3">
    <source>
        <dbReference type="ARBA" id="ARBA00023163"/>
    </source>
</evidence>
<keyword evidence="3" id="KW-0804">Transcription</keyword>
<keyword evidence="2 4" id="KW-0238">DNA-binding</keyword>
<dbReference type="Proteomes" id="UP001161389">
    <property type="component" value="Unassembled WGS sequence"/>
</dbReference>
<dbReference type="InterPro" id="IPR009057">
    <property type="entry name" value="Homeodomain-like_sf"/>
</dbReference>
<protein>
    <recommendedName>
        <fullName evidence="5">HTH tetR-type domain-containing protein</fullName>
    </recommendedName>
</protein>
<evidence type="ECO:0000256" key="4">
    <source>
        <dbReference type="PROSITE-ProRule" id="PRU00335"/>
    </source>
</evidence>
<dbReference type="Pfam" id="PF00440">
    <property type="entry name" value="TetR_N"/>
    <property type="match status" value="1"/>
</dbReference>
<dbReference type="Gene3D" id="1.10.10.60">
    <property type="entry name" value="Homeodomain-like"/>
    <property type="match status" value="1"/>
</dbReference>
<organism evidence="6 7">
    <name type="scientific">Litoribrevibacter albus</name>
    <dbReference type="NCBI Taxonomy" id="1473156"/>
    <lineage>
        <taxon>Bacteria</taxon>
        <taxon>Pseudomonadati</taxon>
        <taxon>Pseudomonadota</taxon>
        <taxon>Gammaproteobacteria</taxon>
        <taxon>Oceanospirillales</taxon>
        <taxon>Oceanospirillaceae</taxon>
        <taxon>Litoribrevibacter</taxon>
    </lineage>
</organism>
<dbReference type="RefSeq" id="WP_284378689.1">
    <property type="nucleotide sequence ID" value="NZ_BSNM01000003.1"/>
</dbReference>
<keyword evidence="7" id="KW-1185">Reference proteome</keyword>
<dbReference type="AlphaFoldDB" id="A0AA37S8H4"/>
<dbReference type="InterPro" id="IPR001647">
    <property type="entry name" value="HTH_TetR"/>
</dbReference>
<gene>
    <name evidence="6" type="ORF">GCM10007876_06320</name>
</gene>
<proteinExistence type="predicted"/>
<name>A0AA37S8H4_9GAMM</name>
<feature type="domain" description="HTH tetR-type" evidence="5">
    <location>
        <begin position="6"/>
        <end position="66"/>
    </location>
</feature>
<reference evidence="6" key="1">
    <citation type="journal article" date="2014" name="Int. J. Syst. Evol. Microbiol.">
        <title>Complete genome sequence of Corynebacterium casei LMG S-19264T (=DSM 44701T), isolated from a smear-ripened cheese.</title>
        <authorList>
            <consortium name="US DOE Joint Genome Institute (JGI-PGF)"/>
            <person name="Walter F."/>
            <person name="Albersmeier A."/>
            <person name="Kalinowski J."/>
            <person name="Ruckert C."/>
        </authorList>
    </citation>
    <scope>NUCLEOTIDE SEQUENCE</scope>
    <source>
        <strain evidence="6">NBRC 110071</strain>
    </source>
</reference>
<accession>A0AA37S8H4</accession>
<keyword evidence="1" id="KW-0805">Transcription regulation</keyword>
<evidence type="ECO:0000313" key="6">
    <source>
        <dbReference type="EMBL" id="GLQ30154.1"/>
    </source>
</evidence>
<dbReference type="SUPFAM" id="SSF46689">
    <property type="entry name" value="Homeodomain-like"/>
    <property type="match status" value="1"/>
</dbReference>
<comment type="caution">
    <text evidence="6">The sequence shown here is derived from an EMBL/GenBank/DDBJ whole genome shotgun (WGS) entry which is preliminary data.</text>
</comment>